<sequence length="215" mass="24827">MDIKKLIYKNPALSGDYPAFKIEDAPDNPLVTFYEWFGHAVDAGVSEPSAFVLSTADAEGVPSARIVNLRDMDSEGFIIGSNSESRKGRDLENNKNGAMTFYWREVGRQIRIAGRVDIANEDENREDFIRRNDTSKALSIIAKQSEVLGSMDELDRDMQRAMERVENDKEAYETWTLYKVRPEKVEFFQARTDLAHIRLEYERSKDGWRKHLLWP</sequence>
<feature type="domain" description="Pyridoxamine 5'-phosphate oxidase N-terminal" evidence="6">
    <location>
        <begin position="39"/>
        <end position="158"/>
    </location>
</feature>
<dbReference type="RefSeq" id="WP_092986421.1">
    <property type="nucleotide sequence ID" value="NZ_FNFY01000013.1"/>
</dbReference>
<dbReference type="Gene3D" id="2.30.110.10">
    <property type="entry name" value="Electron Transport, Fmn-binding Protein, Chain A"/>
    <property type="match status" value="1"/>
</dbReference>
<feature type="binding site" evidence="5">
    <location>
        <position position="87"/>
    </location>
    <ligand>
        <name>FMN</name>
        <dbReference type="ChEBI" id="CHEBI:58210"/>
    </ligand>
</feature>
<evidence type="ECO:0000256" key="2">
    <source>
        <dbReference type="ARBA" id="ARBA00022630"/>
    </source>
</evidence>
<dbReference type="InterPro" id="IPR012349">
    <property type="entry name" value="Split_barrel_FMN-bd"/>
</dbReference>
<keyword evidence="2" id="KW-0285">Flavoprotein</keyword>
<keyword evidence="3 5" id="KW-0288">FMN</keyword>
<feature type="binding site" evidence="5">
    <location>
        <begin position="144"/>
        <end position="145"/>
    </location>
    <ligand>
        <name>FMN</name>
        <dbReference type="ChEBI" id="CHEBI:58210"/>
    </ligand>
</feature>
<feature type="binding site" evidence="5">
    <location>
        <position position="198"/>
    </location>
    <ligand>
        <name>FMN</name>
        <dbReference type="ChEBI" id="CHEBI:58210"/>
    </ligand>
</feature>
<gene>
    <name evidence="8" type="ORF">SAMN05216216_1135</name>
</gene>
<reference evidence="9" key="1">
    <citation type="submission" date="2016-10" db="EMBL/GenBank/DDBJ databases">
        <authorList>
            <person name="Varghese N."/>
            <person name="Submissions S."/>
        </authorList>
    </citation>
    <scope>NUCLEOTIDE SEQUENCE [LARGE SCALE GENOMIC DNA]</scope>
    <source>
        <strain evidence="9">CGMCC 1.8895</strain>
    </source>
</reference>
<proteinExistence type="inferred from homology"/>
<evidence type="ECO:0000256" key="4">
    <source>
        <dbReference type="ARBA" id="ARBA00023002"/>
    </source>
</evidence>
<dbReference type="EMBL" id="FNFY01000013">
    <property type="protein sequence ID" value="SDK89345.1"/>
    <property type="molecule type" value="Genomic_DNA"/>
</dbReference>
<dbReference type="PIRSF" id="PIRSF000190">
    <property type="entry name" value="Pyd_amn-ph_oxd"/>
    <property type="match status" value="1"/>
</dbReference>
<dbReference type="GO" id="GO:0004733">
    <property type="term" value="F:pyridoxamine phosphate oxidase activity"/>
    <property type="evidence" value="ECO:0007669"/>
    <property type="project" value="InterPro"/>
</dbReference>
<keyword evidence="9" id="KW-1185">Reference proteome</keyword>
<dbReference type="STRING" id="576118.SAMN05216216_1135"/>
<dbReference type="OrthoDB" id="9780392at2"/>
<dbReference type="GO" id="GO:0008615">
    <property type="term" value="P:pyridoxine biosynthetic process"/>
    <property type="evidence" value="ECO:0007669"/>
    <property type="project" value="InterPro"/>
</dbReference>
<evidence type="ECO:0000313" key="8">
    <source>
        <dbReference type="EMBL" id="SDK89345.1"/>
    </source>
</evidence>
<comment type="cofactor">
    <cofactor evidence="5">
        <name>FMN</name>
        <dbReference type="ChEBI" id="CHEBI:58210"/>
    </cofactor>
    <text evidence="5">Binds 1 FMN per subunit.</text>
</comment>
<dbReference type="AlphaFoldDB" id="A0A1G9FLW1"/>
<feature type="binding site" evidence="5">
    <location>
        <position position="86"/>
    </location>
    <ligand>
        <name>FMN</name>
        <dbReference type="ChEBI" id="CHEBI:58210"/>
    </ligand>
</feature>
<dbReference type="InterPro" id="IPR011576">
    <property type="entry name" value="Pyridox_Oxase_N"/>
</dbReference>
<accession>A0A1G9FLW1</accession>
<evidence type="ECO:0000256" key="3">
    <source>
        <dbReference type="ARBA" id="ARBA00022643"/>
    </source>
</evidence>
<keyword evidence="4" id="KW-0560">Oxidoreductase</keyword>
<dbReference type="PANTHER" id="PTHR10851:SF0">
    <property type="entry name" value="PYRIDOXINE-5'-PHOSPHATE OXIDASE"/>
    <property type="match status" value="1"/>
</dbReference>
<dbReference type="Proteomes" id="UP000199008">
    <property type="component" value="Unassembled WGS sequence"/>
</dbReference>
<dbReference type="SUPFAM" id="SSF50475">
    <property type="entry name" value="FMN-binding split barrel"/>
    <property type="match status" value="1"/>
</dbReference>
<evidence type="ECO:0000259" key="7">
    <source>
        <dbReference type="Pfam" id="PF10590"/>
    </source>
</evidence>
<dbReference type="PANTHER" id="PTHR10851">
    <property type="entry name" value="PYRIDOXINE-5-PHOSPHATE OXIDASE"/>
    <property type="match status" value="1"/>
</dbReference>
<dbReference type="GO" id="GO:0010181">
    <property type="term" value="F:FMN binding"/>
    <property type="evidence" value="ECO:0007669"/>
    <property type="project" value="InterPro"/>
</dbReference>
<name>A0A1G9FLW1_9BACL</name>
<comment type="similarity">
    <text evidence="1">Belongs to the pyridoxamine 5'-phosphate oxidase family.</text>
</comment>
<protein>
    <submittedName>
        <fullName evidence="8">Pyridoxamine 5'-phosphate oxidase</fullName>
    </submittedName>
</protein>
<dbReference type="NCBIfam" id="NF004231">
    <property type="entry name" value="PRK05679.1"/>
    <property type="match status" value="1"/>
</dbReference>
<evidence type="ECO:0000313" key="9">
    <source>
        <dbReference type="Proteomes" id="UP000199008"/>
    </source>
</evidence>
<evidence type="ECO:0000256" key="5">
    <source>
        <dbReference type="PIRSR" id="PIRSR000190-2"/>
    </source>
</evidence>
<evidence type="ECO:0000256" key="1">
    <source>
        <dbReference type="ARBA" id="ARBA00007301"/>
    </source>
</evidence>
<evidence type="ECO:0000259" key="6">
    <source>
        <dbReference type="Pfam" id="PF01243"/>
    </source>
</evidence>
<organism evidence="8 9">
    <name type="scientific">Lacicoccus qingdaonensis</name>
    <dbReference type="NCBI Taxonomy" id="576118"/>
    <lineage>
        <taxon>Bacteria</taxon>
        <taxon>Bacillati</taxon>
        <taxon>Bacillota</taxon>
        <taxon>Bacilli</taxon>
        <taxon>Bacillales</taxon>
        <taxon>Salinicoccaceae</taxon>
        <taxon>Lacicoccus</taxon>
    </lineage>
</organism>
<feature type="binding site" evidence="5">
    <location>
        <position position="109"/>
    </location>
    <ligand>
        <name>FMN</name>
        <dbReference type="ChEBI" id="CHEBI:58210"/>
    </ligand>
</feature>
<dbReference type="Pfam" id="PF01243">
    <property type="entry name" value="PNPOx_N"/>
    <property type="match status" value="1"/>
</dbReference>
<dbReference type="Pfam" id="PF10590">
    <property type="entry name" value="PNP_phzG_C"/>
    <property type="match status" value="1"/>
</dbReference>
<dbReference type="InterPro" id="IPR019576">
    <property type="entry name" value="Pyridoxamine_oxidase_dimer_C"/>
</dbReference>
<feature type="domain" description="Pyridoxine 5'-phosphate oxidase dimerisation C-terminal" evidence="7">
    <location>
        <begin position="175"/>
        <end position="215"/>
    </location>
</feature>
<dbReference type="InterPro" id="IPR000659">
    <property type="entry name" value="Pyridox_Oxase"/>
</dbReference>